<dbReference type="SMART" id="SM00986">
    <property type="entry name" value="UDG"/>
    <property type="match status" value="1"/>
</dbReference>
<evidence type="ECO:0000313" key="12">
    <source>
        <dbReference type="Proteomes" id="UP000779809"/>
    </source>
</evidence>
<evidence type="ECO:0000256" key="2">
    <source>
        <dbReference type="ARBA" id="ARBA00022723"/>
    </source>
</evidence>
<keyword evidence="7" id="KW-0234">DNA repair</keyword>
<dbReference type="Proteomes" id="UP000779809">
    <property type="component" value="Unassembled WGS sequence"/>
</dbReference>
<name>A0A932ER71_9BACT</name>
<dbReference type="GO" id="GO:0033958">
    <property type="term" value="F:DNA-deoxyinosine glycosylase activity"/>
    <property type="evidence" value="ECO:0007669"/>
    <property type="project" value="InterPro"/>
</dbReference>
<comment type="similarity">
    <text evidence="8">Belongs to the uracil-DNA glycosylase (UDG) superfamily. Type 5 (UDGb) family.</text>
</comment>
<comment type="caution">
    <text evidence="11">The sequence shown here is derived from an EMBL/GenBank/DDBJ whole genome shotgun (WGS) entry which is preliminary data.</text>
</comment>
<keyword evidence="6" id="KW-0411">Iron-sulfur</keyword>
<evidence type="ECO:0000256" key="1">
    <source>
        <dbReference type="ARBA" id="ARBA00022485"/>
    </source>
</evidence>
<dbReference type="SUPFAM" id="SSF52141">
    <property type="entry name" value="Uracil-DNA glycosylase-like"/>
    <property type="match status" value="1"/>
</dbReference>
<evidence type="ECO:0000256" key="4">
    <source>
        <dbReference type="ARBA" id="ARBA00022801"/>
    </source>
</evidence>
<evidence type="ECO:0000256" key="8">
    <source>
        <dbReference type="ARBA" id="ARBA00023779"/>
    </source>
</evidence>
<dbReference type="Gene3D" id="3.40.470.10">
    <property type="entry name" value="Uracil-DNA glycosylase-like domain"/>
    <property type="match status" value="1"/>
</dbReference>
<dbReference type="PANTHER" id="PTHR33693">
    <property type="entry name" value="TYPE-5 URACIL-DNA GLYCOSYLASE"/>
    <property type="match status" value="1"/>
</dbReference>
<dbReference type="Pfam" id="PF03167">
    <property type="entry name" value="UDG"/>
    <property type="match status" value="1"/>
</dbReference>
<keyword evidence="4" id="KW-0378">Hydrolase</keyword>
<proteinExistence type="inferred from homology"/>
<dbReference type="CDD" id="cd10031">
    <property type="entry name" value="UDG-F5_TTUDGB_like"/>
    <property type="match status" value="1"/>
</dbReference>
<dbReference type="GO" id="GO:0046872">
    <property type="term" value="F:metal ion binding"/>
    <property type="evidence" value="ECO:0007669"/>
    <property type="project" value="UniProtKB-KW"/>
</dbReference>
<keyword evidence="3" id="KW-0227">DNA damage</keyword>
<dbReference type="InterPro" id="IPR044147">
    <property type="entry name" value="UdgB-like"/>
</dbReference>
<evidence type="ECO:0000256" key="6">
    <source>
        <dbReference type="ARBA" id="ARBA00023014"/>
    </source>
</evidence>
<keyword evidence="1" id="KW-0004">4Fe-4S</keyword>
<evidence type="ECO:0000259" key="10">
    <source>
        <dbReference type="SMART" id="SM00986"/>
    </source>
</evidence>
<evidence type="ECO:0000256" key="3">
    <source>
        <dbReference type="ARBA" id="ARBA00022763"/>
    </source>
</evidence>
<keyword evidence="5" id="KW-0408">Iron</keyword>
<dbReference type="PANTHER" id="PTHR33693:SF3">
    <property type="entry name" value="TYPE-5 URACIL-DNA GLYCOSYLASE"/>
    <property type="match status" value="1"/>
</dbReference>
<dbReference type="SMART" id="SM00987">
    <property type="entry name" value="UreE_C"/>
    <property type="match status" value="1"/>
</dbReference>
<dbReference type="InterPro" id="IPR051536">
    <property type="entry name" value="UDG_Type-4/5"/>
</dbReference>
<dbReference type="InterPro" id="IPR005122">
    <property type="entry name" value="Uracil-DNA_glycosylase-like"/>
</dbReference>
<protein>
    <recommendedName>
        <fullName evidence="9">Type-5 uracil-DNA glycosylase</fullName>
    </recommendedName>
</protein>
<dbReference type="GO" id="GO:0006284">
    <property type="term" value="P:base-excision repair"/>
    <property type="evidence" value="ECO:0007669"/>
    <property type="project" value="InterPro"/>
</dbReference>
<evidence type="ECO:0000256" key="5">
    <source>
        <dbReference type="ARBA" id="ARBA00023004"/>
    </source>
</evidence>
<dbReference type="EMBL" id="JACPNR010000009">
    <property type="protein sequence ID" value="MBI2678565.1"/>
    <property type="molecule type" value="Genomic_DNA"/>
</dbReference>
<evidence type="ECO:0000256" key="9">
    <source>
        <dbReference type="ARBA" id="ARBA00023887"/>
    </source>
</evidence>
<feature type="domain" description="Uracil-DNA glycosylase-like" evidence="10">
    <location>
        <begin position="48"/>
        <end position="220"/>
    </location>
</feature>
<dbReference type="GO" id="GO:0004844">
    <property type="term" value="F:uracil DNA N-glycosylase activity"/>
    <property type="evidence" value="ECO:0007669"/>
    <property type="project" value="InterPro"/>
</dbReference>
<reference evidence="11" key="1">
    <citation type="submission" date="2020-07" db="EMBL/GenBank/DDBJ databases">
        <title>Huge and variable diversity of episymbiotic CPR bacteria and DPANN archaea in groundwater ecosystems.</title>
        <authorList>
            <person name="He C.Y."/>
            <person name="Keren R."/>
            <person name="Whittaker M."/>
            <person name="Farag I.F."/>
            <person name="Doudna J."/>
            <person name="Cate J.H.D."/>
            <person name="Banfield J.F."/>
        </authorList>
    </citation>
    <scope>NUCLEOTIDE SEQUENCE</scope>
    <source>
        <strain evidence="11">NC_groundwater_580_Pr5_B-0.1um_64_19</strain>
    </source>
</reference>
<gene>
    <name evidence="11" type="ORF">HYX28_07265</name>
</gene>
<evidence type="ECO:0000313" key="11">
    <source>
        <dbReference type="EMBL" id="MBI2678565.1"/>
    </source>
</evidence>
<dbReference type="AlphaFoldDB" id="A0A932ER71"/>
<sequence>MQPAWLVRLNQEIVACERCPRLREHCTTVAREKRRAYRDQEYWGKPVPAFGDPDARVLILGLAPGAHGSNRTGRPFTGDGSGYFMYPVLHETGFASQAEALRRDDGMKLTGAWITSVGRCAPPANKPTTEELANCAPFLDREAAGLKKVRVVVVLGKIAFDGYLGHLKRRGFQFRRADYVFGHGARYEMPDGRTLLCSYHPSMQNTNTGKLTKAMFAKIFKEARKLAF</sequence>
<evidence type="ECO:0000256" key="7">
    <source>
        <dbReference type="ARBA" id="ARBA00023204"/>
    </source>
</evidence>
<dbReference type="GO" id="GO:0051539">
    <property type="term" value="F:4 iron, 4 sulfur cluster binding"/>
    <property type="evidence" value="ECO:0007669"/>
    <property type="project" value="UniProtKB-KW"/>
</dbReference>
<accession>A0A932ER71</accession>
<organism evidence="11 12">
    <name type="scientific">Candidatus Korobacter versatilis</name>
    <dbReference type="NCBI Taxonomy" id="658062"/>
    <lineage>
        <taxon>Bacteria</taxon>
        <taxon>Pseudomonadati</taxon>
        <taxon>Acidobacteriota</taxon>
        <taxon>Terriglobia</taxon>
        <taxon>Terriglobales</taxon>
        <taxon>Candidatus Korobacteraceae</taxon>
        <taxon>Candidatus Korobacter</taxon>
    </lineage>
</organism>
<keyword evidence="2" id="KW-0479">Metal-binding</keyword>
<dbReference type="InterPro" id="IPR036895">
    <property type="entry name" value="Uracil-DNA_glycosylase-like_sf"/>
</dbReference>